<proteinExistence type="predicted"/>
<organism evidence="5 6">
    <name type="scientific">Bradyrhizobium diversitatis</name>
    <dbReference type="NCBI Taxonomy" id="2755406"/>
    <lineage>
        <taxon>Bacteria</taxon>
        <taxon>Pseudomonadati</taxon>
        <taxon>Pseudomonadota</taxon>
        <taxon>Alphaproteobacteria</taxon>
        <taxon>Hyphomicrobiales</taxon>
        <taxon>Nitrobacteraceae</taxon>
        <taxon>Bradyrhizobium</taxon>
    </lineage>
</organism>
<keyword evidence="3" id="KW-0804">Transcription</keyword>
<keyword evidence="2" id="KW-0238">DNA-binding</keyword>
<feature type="domain" description="GntR C-terminal" evidence="4">
    <location>
        <begin position="63"/>
        <end position="188"/>
    </location>
</feature>
<sequence>MDLLIADDVIFRRAKRVELAAQYNVSLSAVREALARLAAEGLLDWEDHRGYRVASISADDLIDLTQTRIDLESLALRRAIARGDDTWKKKVSDALTALLEYEKETHRNDQRRHSLHADYHGALFEPCGSLWLLRLGGMLFERAERYRLPSPNYSKMRGEVDKRHVHRAAVEERNADKACKILVRHIRATTKTLLDVAPSSKVARELRTNKKKRAAKALPSLVR</sequence>
<dbReference type="InterPro" id="IPR036388">
    <property type="entry name" value="WH-like_DNA-bd_sf"/>
</dbReference>
<dbReference type="Pfam" id="PF00392">
    <property type="entry name" value="GntR"/>
    <property type="match status" value="1"/>
</dbReference>
<reference evidence="5 6" key="1">
    <citation type="submission" date="2020-07" db="EMBL/GenBank/DDBJ databases">
        <title>Bradyrhizobium diversity isolated from nodules of indigenous legumes of Western Australia.</title>
        <authorList>
            <person name="Klepa M.S."/>
        </authorList>
    </citation>
    <scope>NUCLEOTIDE SEQUENCE [LARGE SCALE GENOMIC DNA]</scope>
    <source>
        <strain evidence="5 6">CNPSo 4019</strain>
    </source>
</reference>
<dbReference type="EMBL" id="JACEGD010000001">
    <property type="protein sequence ID" value="MBH5384766.1"/>
    <property type="molecule type" value="Genomic_DNA"/>
</dbReference>
<dbReference type="InterPro" id="IPR036390">
    <property type="entry name" value="WH_DNA-bd_sf"/>
</dbReference>
<evidence type="ECO:0000313" key="5">
    <source>
        <dbReference type="EMBL" id="MBH5384766.1"/>
    </source>
</evidence>
<dbReference type="Pfam" id="PF07729">
    <property type="entry name" value="FCD"/>
    <property type="match status" value="1"/>
</dbReference>
<evidence type="ECO:0000256" key="1">
    <source>
        <dbReference type="ARBA" id="ARBA00023015"/>
    </source>
</evidence>
<dbReference type="SMART" id="SM00895">
    <property type="entry name" value="FCD"/>
    <property type="match status" value="1"/>
</dbReference>
<dbReference type="InterPro" id="IPR011711">
    <property type="entry name" value="GntR_C"/>
</dbReference>
<dbReference type="InterPro" id="IPR000524">
    <property type="entry name" value="Tscrpt_reg_HTH_GntR"/>
</dbReference>
<evidence type="ECO:0000256" key="3">
    <source>
        <dbReference type="ARBA" id="ARBA00023163"/>
    </source>
</evidence>
<dbReference type="SUPFAM" id="SSF46785">
    <property type="entry name" value="Winged helix' DNA-binding domain"/>
    <property type="match status" value="1"/>
</dbReference>
<dbReference type="Gene3D" id="1.10.10.10">
    <property type="entry name" value="Winged helix-like DNA-binding domain superfamily/Winged helix DNA-binding domain"/>
    <property type="match status" value="1"/>
</dbReference>
<dbReference type="Gene3D" id="1.20.120.530">
    <property type="entry name" value="GntR ligand-binding domain-like"/>
    <property type="match status" value="1"/>
</dbReference>
<name>A0ABS0NUU0_9BRAD</name>
<gene>
    <name evidence="5" type="ORF">H1B27_00490</name>
</gene>
<keyword evidence="6" id="KW-1185">Reference proteome</keyword>
<evidence type="ECO:0000259" key="4">
    <source>
        <dbReference type="SMART" id="SM00895"/>
    </source>
</evidence>
<dbReference type="PANTHER" id="PTHR43537:SF20">
    <property type="entry name" value="HTH-TYPE TRANSCRIPTIONAL REPRESSOR GLAR"/>
    <property type="match status" value="1"/>
</dbReference>
<dbReference type="Proteomes" id="UP001194539">
    <property type="component" value="Unassembled WGS sequence"/>
</dbReference>
<dbReference type="RefSeq" id="WP_197964570.1">
    <property type="nucleotide sequence ID" value="NZ_JACEGD010000001.1"/>
</dbReference>
<dbReference type="InterPro" id="IPR008920">
    <property type="entry name" value="TF_FadR/GntR_C"/>
</dbReference>
<evidence type="ECO:0000313" key="6">
    <source>
        <dbReference type="Proteomes" id="UP001194539"/>
    </source>
</evidence>
<keyword evidence="1" id="KW-0805">Transcription regulation</keyword>
<dbReference type="SUPFAM" id="SSF48008">
    <property type="entry name" value="GntR ligand-binding domain-like"/>
    <property type="match status" value="1"/>
</dbReference>
<protein>
    <submittedName>
        <fullName evidence="5">GntR family transcriptional regulator</fullName>
    </submittedName>
</protein>
<evidence type="ECO:0000256" key="2">
    <source>
        <dbReference type="ARBA" id="ARBA00023125"/>
    </source>
</evidence>
<dbReference type="PANTHER" id="PTHR43537">
    <property type="entry name" value="TRANSCRIPTIONAL REGULATOR, GNTR FAMILY"/>
    <property type="match status" value="1"/>
</dbReference>
<accession>A0ABS0NUU0</accession>
<comment type="caution">
    <text evidence="5">The sequence shown here is derived from an EMBL/GenBank/DDBJ whole genome shotgun (WGS) entry which is preliminary data.</text>
</comment>